<reference evidence="3" key="1">
    <citation type="journal article" date="2005" name="Nature">
        <title>The map-based sequence of the rice genome.</title>
        <authorList>
            <consortium name="International rice genome sequencing project (IRGSP)"/>
            <person name="Matsumoto T."/>
            <person name="Wu J."/>
            <person name="Kanamori H."/>
            <person name="Katayose Y."/>
            <person name="Fujisawa M."/>
            <person name="Namiki N."/>
            <person name="Mizuno H."/>
            <person name="Yamamoto K."/>
            <person name="Antonio B.A."/>
            <person name="Baba T."/>
            <person name="Sakata K."/>
            <person name="Nagamura Y."/>
            <person name="Aoki H."/>
            <person name="Arikawa K."/>
            <person name="Arita K."/>
            <person name="Bito T."/>
            <person name="Chiden Y."/>
            <person name="Fujitsuka N."/>
            <person name="Fukunaka R."/>
            <person name="Hamada M."/>
            <person name="Harada C."/>
            <person name="Hayashi A."/>
            <person name="Hijishita S."/>
            <person name="Honda M."/>
            <person name="Hosokawa S."/>
            <person name="Ichikawa Y."/>
            <person name="Idonuma A."/>
            <person name="Iijima M."/>
            <person name="Ikeda M."/>
            <person name="Ikeno M."/>
            <person name="Ito K."/>
            <person name="Ito S."/>
            <person name="Ito T."/>
            <person name="Ito Y."/>
            <person name="Ito Y."/>
            <person name="Iwabuchi A."/>
            <person name="Kamiya K."/>
            <person name="Karasawa W."/>
            <person name="Kurita K."/>
            <person name="Katagiri S."/>
            <person name="Kikuta A."/>
            <person name="Kobayashi H."/>
            <person name="Kobayashi N."/>
            <person name="Machita K."/>
            <person name="Maehara T."/>
            <person name="Masukawa M."/>
            <person name="Mizubayashi T."/>
            <person name="Mukai Y."/>
            <person name="Nagasaki H."/>
            <person name="Nagata Y."/>
            <person name="Naito S."/>
            <person name="Nakashima M."/>
            <person name="Nakama Y."/>
            <person name="Nakamichi Y."/>
            <person name="Nakamura M."/>
            <person name="Meguro A."/>
            <person name="Negishi M."/>
            <person name="Ohta I."/>
            <person name="Ohta T."/>
            <person name="Okamoto M."/>
            <person name="Ono N."/>
            <person name="Saji S."/>
            <person name="Sakaguchi M."/>
            <person name="Sakai K."/>
            <person name="Shibata M."/>
            <person name="Shimokawa T."/>
            <person name="Song J."/>
            <person name="Takazaki Y."/>
            <person name="Terasawa K."/>
            <person name="Tsugane M."/>
            <person name="Tsuji K."/>
            <person name="Ueda S."/>
            <person name="Waki K."/>
            <person name="Yamagata H."/>
            <person name="Yamamoto M."/>
            <person name="Yamamoto S."/>
            <person name="Yamane H."/>
            <person name="Yoshiki S."/>
            <person name="Yoshihara R."/>
            <person name="Yukawa K."/>
            <person name="Zhong H."/>
            <person name="Yano M."/>
            <person name="Yuan Q."/>
            <person name="Ouyang S."/>
            <person name="Liu J."/>
            <person name="Jones K.M."/>
            <person name="Gansberger K."/>
            <person name="Moffat K."/>
            <person name="Hill J."/>
            <person name="Bera J."/>
            <person name="Fadrosh D."/>
            <person name="Jin S."/>
            <person name="Johri S."/>
            <person name="Kim M."/>
            <person name="Overton L."/>
            <person name="Reardon M."/>
            <person name="Tsitrin T."/>
            <person name="Vuong H."/>
            <person name="Weaver B."/>
            <person name="Ciecko A."/>
            <person name="Tallon L."/>
            <person name="Jackson J."/>
            <person name="Pai G."/>
            <person name="Aken S.V."/>
            <person name="Utterback T."/>
            <person name="Reidmuller S."/>
            <person name="Feldblyum T."/>
            <person name="Hsiao J."/>
            <person name="Zismann V."/>
            <person name="Iobst S."/>
            <person name="de Vazeille A.R."/>
            <person name="Buell C.R."/>
            <person name="Ying K."/>
            <person name="Li Y."/>
            <person name="Lu T."/>
            <person name="Huang Y."/>
            <person name="Zhao Q."/>
            <person name="Feng Q."/>
            <person name="Zhang L."/>
            <person name="Zhu J."/>
            <person name="Weng Q."/>
            <person name="Mu J."/>
            <person name="Lu Y."/>
            <person name="Fan D."/>
            <person name="Liu Y."/>
            <person name="Guan J."/>
            <person name="Zhang Y."/>
            <person name="Yu S."/>
            <person name="Liu X."/>
            <person name="Zhang Y."/>
            <person name="Hong G."/>
            <person name="Han B."/>
            <person name="Choisne N."/>
            <person name="Demange N."/>
            <person name="Orjeda G."/>
            <person name="Samain S."/>
            <person name="Cattolico L."/>
            <person name="Pelletier E."/>
            <person name="Couloux A."/>
            <person name="Segurens B."/>
            <person name="Wincker P."/>
            <person name="D'Hont A."/>
            <person name="Scarpelli C."/>
            <person name="Weissenbach J."/>
            <person name="Salanoubat M."/>
            <person name="Quetier F."/>
            <person name="Yu Y."/>
            <person name="Kim H.R."/>
            <person name="Rambo T."/>
            <person name="Currie J."/>
            <person name="Collura K."/>
            <person name="Luo M."/>
            <person name="Yang T."/>
            <person name="Ammiraju J.S.S."/>
            <person name="Engler F."/>
            <person name="Soderlund C."/>
            <person name="Wing R.A."/>
            <person name="Palmer L.E."/>
            <person name="de la Bastide M."/>
            <person name="Spiegel L."/>
            <person name="Nascimento L."/>
            <person name="Zutavern T."/>
            <person name="O'Shaughnessy A."/>
            <person name="Dike S."/>
            <person name="Dedhia N."/>
            <person name="Preston R."/>
            <person name="Balija V."/>
            <person name="McCombie W.R."/>
            <person name="Chow T."/>
            <person name="Chen H."/>
            <person name="Chung M."/>
            <person name="Chen C."/>
            <person name="Shaw J."/>
            <person name="Wu H."/>
            <person name="Hsiao K."/>
            <person name="Chao Y."/>
            <person name="Chu M."/>
            <person name="Cheng C."/>
            <person name="Hour A."/>
            <person name="Lee P."/>
            <person name="Lin S."/>
            <person name="Lin Y."/>
            <person name="Liou J."/>
            <person name="Liu S."/>
            <person name="Hsing Y."/>
            <person name="Raghuvanshi S."/>
            <person name="Mohanty A."/>
            <person name="Bharti A.K."/>
            <person name="Gaur A."/>
            <person name="Gupta V."/>
            <person name="Kumar D."/>
            <person name="Ravi V."/>
            <person name="Vij S."/>
            <person name="Kapur A."/>
            <person name="Khurana P."/>
            <person name="Khurana P."/>
            <person name="Khurana J.P."/>
            <person name="Tyagi A.K."/>
            <person name="Gaikwad K."/>
            <person name="Singh A."/>
            <person name="Dalal V."/>
            <person name="Srivastava S."/>
            <person name="Dixit A."/>
            <person name="Pal A.K."/>
            <person name="Ghazi I.A."/>
            <person name="Yadav M."/>
            <person name="Pandit A."/>
            <person name="Bhargava A."/>
            <person name="Sureshbabu K."/>
            <person name="Batra K."/>
            <person name="Sharma T.R."/>
            <person name="Mohapatra T."/>
            <person name="Singh N.K."/>
            <person name="Messing J."/>
            <person name="Nelson A.B."/>
            <person name="Fuks G."/>
            <person name="Kavchok S."/>
            <person name="Keizer G."/>
            <person name="Linton E."/>
            <person name="Llaca V."/>
            <person name="Song R."/>
            <person name="Tanyolac B."/>
            <person name="Young S."/>
            <person name="Ho-Il K."/>
            <person name="Hahn J.H."/>
            <person name="Sangsakoo G."/>
            <person name="Vanavichit A."/>
            <person name="de Mattos Luiz.A.T."/>
            <person name="Zimmer P.D."/>
            <person name="Malone G."/>
            <person name="Dellagostin O."/>
            <person name="de Oliveira A.C."/>
            <person name="Bevan M."/>
            <person name="Bancroft I."/>
            <person name="Minx P."/>
            <person name="Cordum H."/>
            <person name="Wilson R."/>
            <person name="Cheng Z."/>
            <person name="Jin W."/>
            <person name="Jiang J."/>
            <person name="Leong S.A."/>
            <person name="Iwama H."/>
            <person name="Gojobori T."/>
            <person name="Itoh T."/>
            <person name="Niimura Y."/>
            <person name="Fujii Y."/>
            <person name="Habara T."/>
            <person name="Sakai H."/>
            <person name="Sato Y."/>
            <person name="Wilson G."/>
            <person name="Kumar K."/>
            <person name="McCouch S."/>
            <person name="Juretic N."/>
            <person name="Hoen D."/>
            <person name="Wright S."/>
            <person name="Bruskiewich R."/>
            <person name="Bureau T."/>
            <person name="Miyao A."/>
            <person name="Hirochika H."/>
            <person name="Nishikawa T."/>
            <person name="Kadowaki K."/>
            <person name="Sugiura M."/>
            <person name="Burr B."/>
            <person name="Sasaki T."/>
        </authorList>
    </citation>
    <scope>NUCLEOTIDE SEQUENCE [LARGE SCALE GENOMIC DNA]</scope>
    <source>
        <strain evidence="3">cv. Nipponbare</strain>
    </source>
</reference>
<accession>A0A0P0XMG7</accession>
<dbReference type="InParanoid" id="A0A0P0XMG7"/>
<proteinExistence type="predicted"/>
<evidence type="ECO:0000313" key="2">
    <source>
        <dbReference type="EMBL" id="BAT08356.1"/>
    </source>
</evidence>
<dbReference type="Proteomes" id="UP000059680">
    <property type="component" value="Chromosome 9"/>
</dbReference>
<organism evidence="2 3">
    <name type="scientific">Oryza sativa subsp. japonica</name>
    <name type="common">Rice</name>
    <dbReference type="NCBI Taxonomy" id="39947"/>
    <lineage>
        <taxon>Eukaryota</taxon>
        <taxon>Viridiplantae</taxon>
        <taxon>Streptophyta</taxon>
        <taxon>Embryophyta</taxon>
        <taxon>Tracheophyta</taxon>
        <taxon>Spermatophyta</taxon>
        <taxon>Magnoliopsida</taxon>
        <taxon>Liliopsida</taxon>
        <taxon>Poales</taxon>
        <taxon>Poaceae</taxon>
        <taxon>BOP clade</taxon>
        <taxon>Oryzoideae</taxon>
        <taxon>Oryzeae</taxon>
        <taxon>Oryzinae</taxon>
        <taxon>Oryza</taxon>
        <taxon>Oryza sativa</taxon>
    </lineage>
</organism>
<evidence type="ECO:0000256" key="1">
    <source>
        <dbReference type="SAM" id="MobiDB-lite"/>
    </source>
</evidence>
<name>A0A0P0XMG7_ORYSJ</name>
<evidence type="ECO:0000313" key="3">
    <source>
        <dbReference type="Proteomes" id="UP000059680"/>
    </source>
</evidence>
<gene>
    <name evidence="2" type="ordered locus">Os09g0447700</name>
    <name evidence="2" type="ORF">OSNPB_090447700</name>
</gene>
<keyword evidence="3" id="KW-1185">Reference proteome</keyword>
<reference evidence="2 3" key="2">
    <citation type="journal article" date="2013" name="Plant Cell Physiol.">
        <title>Rice Annotation Project Database (RAP-DB): an integrative and interactive database for rice genomics.</title>
        <authorList>
            <person name="Sakai H."/>
            <person name="Lee S.S."/>
            <person name="Tanaka T."/>
            <person name="Numa H."/>
            <person name="Kim J."/>
            <person name="Kawahara Y."/>
            <person name="Wakimoto H."/>
            <person name="Yang C.C."/>
            <person name="Iwamoto M."/>
            <person name="Abe T."/>
            <person name="Yamada Y."/>
            <person name="Muto A."/>
            <person name="Inokuchi H."/>
            <person name="Ikemura T."/>
            <person name="Matsumoto T."/>
            <person name="Sasaki T."/>
            <person name="Itoh T."/>
        </authorList>
    </citation>
    <scope>NUCLEOTIDE SEQUENCE [LARGE SCALE GENOMIC DNA]</scope>
    <source>
        <strain evidence="3">cv. Nipponbare</strain>
    </source>
</reference>
<sequence length="95" mass="10072">MESSGRPFLEQQKPTLRKGHASHTHSPSNRSHSSSSPPHSSSMETLPLRSFLAAASAEQHSDVPHTRSTTPAAANTIVVTPPPRPSLAVSSSTPR</sequence>
<protein>
    <submittedName>
        <fullName evidence="2">Os09g0447700 protein</fullName>
    </submittedName>
</protein>
<feature type="region of interest" description="Disordered" evidence="1">
    <location>
        <begin position="1"/>
        <end position="95"/>
    </location>
</feature>
<feature type="compositionally biased region" description="Low complexity" evidence="1">
    <location>
        <begin position="24"/>
        <end position="42"/>
    </location>
</feature>
<dbReference type="EMBL" id="AP014965">
    <property type="protein sequence ID" value="BAT08356.1"/>
    <property type="molecule type" value="Genomic_DNA"/>
</dbReference>
<dbReference type="PaxDb" id="39947-A0A0P0XMG7"/>
<dbReference type="AlphaFoldDB" id="A0A0P0XMG7"/>
<reference evidence="2 3" key="3">
    <citation type="journal article" date="2013" name="Rice">
        <title>Improvement of the Oryza sativa Nipponbare reference genome using next generation sequence and optical map data.</title>
        <authorList>
            <person name="Kawahara Y."/>
            <person name="de la Bastide M."/>
            <person name="Hamilton J.P."/>
            <person name="Kanamori H."/>
            <person name="McCombie W.R."/>
            <person name="Ouyang S."/>
            <person name="Schwartz D.C."/>
            <person name="Tanaka T."/>
            <person name="Wu J."/>
            <person name="Zhou S."/>
            <person name="Childs K.L."/>
            <person name="Davidson R.M."/>
            <person name="Lin H."/>
            <person name="Quesada-Ocampo L."/>
            <person name="Vaillancourt B."/>
            <person name="Sakai H."/>
            <person name="Lee S.S."/>
            <person name="Kim J."/>
            <person name="Numa H."/>
            <person name="Itoh T."/>
            <person name="Buell C.R."/>
            <person name="Matsumoto T."/>
        </authorList>
    </citation>
    <scope>NUCLEOTIDE SEQUENCE [LARGE SCALE GENOMIC DNA]</scope>
    <source>
        <strain evidence="3">cv. Nipponbare</strain>
    </source>
</reference>